<name>A0ABR1LC40_9PEZI</name>
<gene>
    <name evidence="2" type="ORF">J3D65DRAFT_55580</name>
</gene>
<dbReference type="Proteomes" id="UP001360953">
    <property type="component" value="Unassembled WGS sequence"/>
</dbReference>
<protein>
    <submittedName>
        <fullName evidence="2">Uncharacterized protein</fullName>
    </submittedName>
</protein>
<accession>A0ABR1LC40</accession>
<dbReference type="GeneID" id="92030150"/>
<feature type="compositionally biased region" description="Basic and acidic residues" evidence="1">
    <location>
        <begin position="19"/>
        <end position="28"/>
    </location>
</feature>
<comment type="caution">
    <text evidence="2">The sequence shown here is derived from an EMBL/GenBank/DDBJ whole genome shotgun (WGS) entry which is preliminary data.</text>
</comment>
<feature type="compositionally biased region" description="Gly residues" evidence="1">
    <location>
        <begin position="135"/>
        <end position="152"/>
    </location>
</feature>
<feature type="region of interest" description="Disordered" evidence="1">
    <location>
        <begin position="80"/>
        <end position="217"/>
    </location>
</feature>
<keyword evidence="3" id="KW-1185">Reference proteome</keyword>
<feature type="compositionally biased region" description="Basic and acidic residues" evidence="1">
    <location>
        <begin position="154"/>
        <end position="165"/>
    </location>
</feature>
<evidence type="ECO:0000313" key="3">
    <source>
        <dbReference type="Proteomes" id="UP001360953"/>
    </source>
</evidence>
<proteinExistence type="predicted"/>
<dbReference type="EMBL" id="JBBPEH010000010">
    <property type="protein sequence ID" value="KAK7532812.1"/>
    <property type="molecule type" value="Genomic_DNA"/>
</dbReference>
<evidence type="ECO:0000256" key="1">
    <source>
        <dbReference type="SAM" id="MobiDB-lite"/>
    </source>
</evidence>
<dbReference type="RefSeq" id="XP_066652205.1">
    <property type="nucleotide sequence ID" value="XM_066797244.1"/>
</dbReference>
<organism evidence="2 3">
    <name type="scientific">Phyllosticta citribraziliensis</name>
    <dbReference type="NCBI Taxonomy" id="989973"/>
    <lineage>
        <taxon>Eukaryota</taxon>
        <taxon>Fungi</taxon>
        <taxon>Dikarya</taxon>
        <taxon>Ascomycota</taxon>
        <taxon>Pezizomycotina</taxon>
        <taxon>Dothideomycetes</taxon>
        <taxon>Dothideomycetes incertae sedis</taxon>
        <taxon>Botryosphaeriales</taxon>
        <taxon>Phyllostictaceae</taxon>
        <taxon>Phyllosticta</taxon>
    </lineage>
</organism>
<feature type="compositionally biased region" description="Basic and acidic residues" evidence="1">
    <location>
        <begin position="113"/>
        <end position="131"/>
    </location>
</feature>
<feature type="compositionally biased region" description="Basic and acidic residues" evidence="1">
    <location>
        <begin position="88"/>
        <end position="97"/>
    </location>
</feature>
<sequence>MQNLRNTPKMRRCPNAWQRGKDQNKDDGIVSSRRACAGSRLGAALLLPHALNHVRDPLEQVAHREAGRELALGRLNTLDGRRRGGNRLVERARRHDAGPVGGQVEAASNGRGDAADGRDLGRAGRDERLQRAEGSGVGRGVRGAEGRAGAGRLGCRDGADGRGDGDDVGDDGDGLRARGAVGDGGGARRHGADRRGVHGRRGVGRDGGRRRDDGRVV</sequence>
<feature type="region of interest" description="Disordered" evidence="1">
    <location>
        <begin position="1"/>
        <end position="28"/>
    </location>
</feature>
<evidence type="ECO:0000313" key="2">
    <source>
        <dbReference type="EMBL" id="KAK7532812.1"/>
    </source>
</evidence>
<feature type="compositionally biased region" description="Basic residues" evidence="1">
    <location>
        <begin position="187"/>
        <end position="202"/>
    </location>
</feature>
<reference evidence="2 3" key="1">
    <citation type="submission" date="2024-04" db="EMBL/GenBank/DDBJ databases">
        <title>Phyllosticta paracitricarpa is synonymous to the EU quarantine fungus P. citricarpa based on phylogenomic analyses.</title>
        <authorList>
            <consortium name="Lawrence Berkeley National Laboratory"/>
            <person name="Van ingen-buijs V.A."/>
            <person name="Van westerhoven A.C."/>
            <person name="Haridas S."/>
            <person name="Skiadas P."/>
            <person name="Martin F."/>
            <person name="Groenewald J.Z."/>
            <person name="Crous P.W."/>
            <person name="Seidl M.F."/>
        </authorList>
    </citation>
    <scope>NUCLEOTIDE SEQUENCE [LARGE SCALE GENOMIC DNA]</scope>
    <source>
        <strain evidence="2 3">CPC 17464</strain>
    </source>
</reference>
<feature type="compositionally biased region" description="Basic and acidic residues" evidence="1">
    <location>
        <begin position="203"/>
        <end position="217"/>
    </location>
</feature>